<evidence type="ECO:0000313" key="5">
    <source>
        <dbReference type="Proteomes" id="UP000243459"/>
    </source>
</evidence>
<proteinExistence type="predicted"/>
<feature type="compositionally biased region" description="Low complexity" evidence="2">
    <location>
        <begin position="257"/>
        <end position="266"/>
    </location>
</feature>
<evidence type="ECO:0000256" key="1">
    <source>
        <dbReference type="PROSITE-ProRule" id="PRU00175"/>
    </source>
</evidence>
<organism evidence="4 5">
    <name type="scientific">Asparagus officinalis</name>
    <name type="common">Garden asparagus</name>
    <dbReference type="NCBI Taxonomy" id="4686"/>
    <lineage>
        <taxon>Eukaryota</taxon>
        <taxon>Viridiplantae</taxon>
        <taxon>Streptophyta</taxon>
        <taxon>Embryophyta</taxon>
        <taxon>Tracheophyta</taxon>
        <taxon>Spermatophyta</taxon>
        <taxon>Magnoliopsida</taxon>
        <taxon>Liliopsida</taxon>
        <taxon>Asparagales</taxon>
        <taxon>Asparagaceae</taxon>
        <taxon>Asparagoideae</taxon>
        <taxon>Asparagus</taxon>
    </lineage>
</organism>
<dbReference type="PANTHER" id="PTHR31315">
    <property type="entry name" value="PROTEIN SIP5"/>
    <property type="match status" value="1"/>
</dbReference>
<dbReference type="EMBL" id="CM007381">
    <property type="protein sequence ID" value="ONK80466.1"/>
    <property type="molecule type" value="Genomic_DNA"/>
</dbReference>
<dbReference type="SUPFAM" id="SSF57850">
    <property type="entry name" value="RING/U-box"/>
    <property type="match status" value="1"/>
</dbReference>
<dbReference type="PANTHER" id="PTHR31315:SF1">
    <property type="entry name" value="PROTEIN SIP5"/>
    <property type="match status" value="1"/>
</dbReference>
<feature type="compositionally biased region" description="Polar residues" evidence="2">
    <location>
        <begin position="223"/>
        <end position="250"/>
    </location>
</feature>
<protein>
    <recommendedName>
        <fullName evidence="3">RING-type domain-containing protein</fullName>
    </recommendedName>
</protein>
<keyword evidence="1" id="KW-0479">Metal-binding</keyword>
<dbReference type="InterPro" id="IPR001841">
    <property type="entry name" value="Znf_RING"/>
</dbReference>
<dbReference type="InterPro" id="IPR039301">
    <property type="entry name" value="Sip5/DA2"/>
</dbReference>
<sequence>MGNKIGKMRLTRQVVDEEYTKPQGLYPPHKDTDYKQLRKLILDSKLAPCYPGLDECRAPHLDECPICFLYYPSLNRSRCCRKLICTECFLQIKPTRSSRAAKCPFCKTTNYLVEYRGTRTKEEKKMEQIEEQRVIEAQIRMQVQEIRDEEERIRKKKKISSPSTTVEVECQYIPNSRHRGSCSVPENTWVSESRHNMEDIFDMDLDDTMVYKPTWLPTEDQGTENNAPSSSRNFPRQTSSQDLYTPSATSPPEAWDSADSINSSSSSLTRVQNELVSSIPESWTEKLLNNRKSSPREYSGSDWRTNHEVSERGMGYATRLFPDSLEEQMMVAMAVSLDENRARSQGVTWLQ</sequence>
<evidence type="ECO:0000313" key="4">
    <source>
        <dbReference type="EMBL" id="ONK80466.1"/>
    </source>
</evidence>
<dbReference type="AlphaFoldDB" id="A0A5P1FQ86"/>
<keyword evidence="1" id="KW-0862">Zinc</keyword>
<gene>
    <name evidence="4" type="ORF">A4U43_C01F18020</name>
</gene>
<name>A0A5P1FQ86_ASPOF</name>
<dbReference type="Gramene" id="ONK80466">
    <property type="protein sequence ID" value="ONK80466"/>
    <property type="gene ID" value="A4U43_C01F18020"/>
</dbReference>
<dbReference type="GO" id="GO:0005737">
    <property type="term" value="C:cytoplasm"/>
    <property type="evidence" value="ECO:0007669"/>
    <property type="project" value="TreeGrafter"/>
</dbReference>
<dbReference type="OrthoDB" id="21471at2759"/>
<dbReference type="GO" id="GO:0008270">
    <property type="term" value="F:zinc ion binding"/>
    <property type="evidence" value="ECO:0007669"/>
    <property type="project" value="UniProtKB-KW"/>
</dbReference>
<keyword evidence="1" id="KW-0863">Zinc-finger</keyword>
<feature type="domain" description="RING-type" evidence="3">
    <location>
        <begin position="64"/>
        <end position="107"/>
    </location>
</feature>
<accession>A0A5P1FQ86</accession>
<keyword evidence="5" id="KW-1185">Reference proteome</keyword>
<reference evidence="5" key="1">
    <citation type="journal article" date="2017" name="Nat. Commun.">
        <title>The asparagus genome sheds light on the origin and evolution of a young Y chromosome.</title>
        <authorList>
            <person name="Harkess A."/>
            <person name="Zhou J."/>
            <person name="Xu C."/>
            <person name="Bowers J.E."/>
            <person name="Van der Hulst R."/>
            <person name="Ayyampalayam S."/>
            <person name="Mercati F."/>
            <person name="Riccardi P."/>
            <person name="McKain M.R."/>
            <person name="Kakrana A."/>
            <person name="Tang H."/>
            <person name="Ray J."/>
            <person name="Groenendijk J."/>
            <person name="Arikit S."/>
            <person name="Mathioni S.M."/>
            <person name="Nakano M."/>
            <person name="Shan H."/>
            <person name="Telgmann-Rauber A."/>
            <person name="Kanno A."/>
            <person name="Yue Z."/>
            <person name="Chen H."/>
            <person name="Li W."/>
            <person name="Chen Y."/>
            <person name="Xu X."/>
            <person name="Zhang Y."/>
            <person name="Luo S."/>
            <person name="Chen H."/>
            <person name="Gao J."/>
            <person name="Mao Z."/>
            <person name="Pires J.C."/>
            <person name="Luo M."/>
            <person name="Kudrna D."/>
            <person name="Wing R.A."/>
            <person name="Meyers B.C."/>
            <person name="Yi K."/>
            <person name="Kong H."/>
            <person name="Lavrijsen P."/>
            <person name="Sunseri F."/>
            <person name="Falavigna A."/>
            <person name="Ye Y."/>
            <person name="Leebens-Mack J.H."/>
            <person name="Chen G."/>
        </authorList>
    </citation>
    <scope>NUCLEOTIDE SEQUENCE [LARGE SCALE GENOMIC DNA]</scope>
    <source>
        <strain evidence="5">cv. DH0086</strain>
    </source>
</reference>
<dbReference type="Proteomes" id="UP000243459">
    <property type="component" value="Chromosome 1"/>
</dbReference>
<feature type="region of interest" description="Disordered" evidence="2">
    <location>
        <begin position="215"/>
        <end position="266"/>
    </location>
</feature>
<evidence type="ECO:0000256" key="2">
    <source>
        <dbReference type="SAM" id="MobiDB-lite"/>
    </source>
</evidence>
<evidence type="ECO:0000259" key="3">
    <source>
        <dbReference type="PROSITE" id="PS50089"/>
    </source>
</evidence>
<dbReference type="PROSITE" id="PS50089">
    <property type="entry name" value="ZF_RING_2"/>
    <property type="match status" value="1"/>
</dbReference>